<evidence type="ECO:0000313" key="4">
    <source>
        <dbReference type="Proteomes" id="UP000195947"/>
    </source>
</evidence>
<proteinExistence type="predicted"/>
<feature type="transmembrane region" description="Helical" evidence="1">
    <location>
        <begin position="33"/>
        <end position="53"/>
    </location>
</feature>
<evidence type="ECO:0000313" key="5">
    <source>
        <dbReference type="Proteomes" id="UP000199686"/>
    </source>
</evidence>
<organism evidence="3 5">
    <name type="scientific">Trichococcus flocculiformis</name>
    <dbReference type="NCBI Taxonomy" id="82803"/>
    <lineage>
        <taxon>Bacteria</taxon>
        <taxon>Bacillati</taxon>
        <taxon>Bacillota</taxon>
        <taxon>Bacilli</taxon>
        <taxon>Lactobacillales</taxon>
        <taxon>Carnobacteriaceae</taxon>
        <taxon>Trichococcus</taxon>
    </lineage>
</organism>
<dbReference type="Proteomes" id="UP000199686">
    <property type="component" value="Unassembled WGS sequence"/>
</dbReference>
<dbReference type="Proteomes" id="UP000195947">
    <property type="component" value="Unassembled WGS sequence"/>
</dbReference>
<keyword evidence="1" id="KW-0812">Transmembrane</keyword>
<reference evidence="2 4" key="1">
    <citation type="submission" date="2016-02" db="EMBL/GenBank/DDBJ databases">
        <authorList>
            <person name="Strepis N."/>
        </authorList>
    </citation>
    <scope>NUCLEOTIDE SEQUENCE [LARGE SCALE GENOMIC DNA]</scope>
    <source>
        <strain evidence="2">Trichococcus flocculiformis</strain>
    </source>
</reference>
<dbReference type="EMBL" id="FOQC01000075">
    <property type="protein sequence ID" value="SFI20800.1"/>
    <property type="molecule type" value="Genomic_DNA"/>
</dbReference>
<evidence type="ECO:0000313" key="2">
    <source>
        <dbReference type="EMBL" id="CZQ98092.1"/>
    </source>
</evidence>
<protein>
    <submittedName>
        <fullName evidence="3">Uncharacterized protein</fullName>
    </submittedName>
</protein>
<keyword evidence="1" id="KW-1133">Transmembrane helix</keyword>
<keyword evidence="4" id="KW-1185">Reference proteome</keyword>
<comment type="caution">
    <text evidence="3">The sequence shown here is derived from an EMBL/GenBank/DDBJ whole genome shotgun (WGS) entry which is preliminary data.</text>
</comment>
<keyword evidence="1" id="KW-0472">Membrane</keyword>
<dbReference type="EMBL" id="FJMZ01000030">
    <property type="protein sequence ID" value="CZQ98092.1"/>
    <property type="molecule type" value="Genomic_DNA"/>
</dbReference>
<sequence length="107" mass="12481">MNQLYQKGVTIKSLRAYFAPYFARMTRPTVNKFFLFLLAVISIQGIQSVRVLYTWFLKRIDTSSCLNAYYCLLSEEKMSRSLLNQITVRIALSCIPDECSNYPIFLM</sequence>
<evidence type="ECO:0000313" key="3">
    <source>
        <dbReference type="EMBL" id="SFI20800.1"/>
    </source>
</evidence>
<evidence type="ECO:0000256" key="1">
    <source>
        <dbReference type="SAM" id="Phobius"/>
    </source>
</evidence>
<dbReference type="AlphaFoldDB" id="A0AB38BLP0"/>
<reference evidence="3 5" key="2">
    <citation type="submission" date="2016-10" db="EMBL/GenBank/DDBJ databases">
        <authorList>
            <person name="Varghese N."/>
            <person name="Submissions S."/>
        </authorList>
    </citation>
    <scope>NUCLEOTIDE SEQUENCE [LARGE SCALE GENOMIC DNA]</scope>
    <source>
        <strain evidence="3 5">DSM 2094</strain>
    </source>
</reference>
<accession>A0AB38BLP0</accession>
<gene>
    <name evidence="3" type="ORF">SAMN04488507_10756</name>
    <name evidence="2" type="ORF">TFLO_2280</name>
</gene>
<name>A0AB38BLP0_9LACT</name>